<dbReference type="Proteomes" id="UP000275331">
    <property type="component" value="Unassembled WGS sequence"/>
</dbReference>
<feature type="domain" description="Sialidase" evidence="1">
    <location>
        <begin position="35"/>
        <end position="330"/>
    </location>
</feature>
<dbReference type="OrthoDB" id="41724at2"/>
<dbReference type="Gene3D" id="2.120.10.10">
    <property type="match status" value="1"/>
</dbReference>
<reference evidence="2 3" key="1">
    <citation type="submission" date="2018-10" db="EMBL/GenBank/DDBJ databases">
        <title>Transmission dynamics of multidrug resistant bacteria on intensive care unit surfaces.</title>
        <authorList>
            <person name="D'Souza A.W."/>
            <person name="Potter R.F."/>
            <person name="Wallace M."/>
            <person name="Shupe A."/>
            <person name="Patel S."/>
            <person name="Sun S."/>
            <person name="Gul D."/>
            <person name="Kwon J.H."/>
            <person name="Andleeb S."/>
            <person name="Burnham C.-A.D."/>
            <person name="Dantas G."/>
        </authorList>
    </citation>
    <scope>NUCLEOTIDE SEQUENCE [LARGE SCALE GENOMIC DNA]</scope>
    <source>
        <strain evidence="2 3">AS_373</strain>
    </source>
</reference>
<organism evidence="2 3">
    <name type="scientific">Atlantibacter subterraneus</name>
    <dbReference type="NCBI Taxonomy" id="255519"/>
    <lineage>
        <taxon>Bacteria</taxon>
        <taxon>Pseudomonadati</taxon>
        <taxon>Pseudomonadota</taxon>
        <taxon>Gammaproteobacteria</taxon>
        <taxon>Enterobacterales</taxon>
        <taxon>Enterobacteriaceae</taxon>
        <taxon>Atlantibacter</taxon>
    </lineage>
</organism>
<comment type="caution">
    <text evidence="2">The sequence shown here is derived from an EMBL/GenBank/DDBJ whole genome shotgun (WGS) entry which is preliminary data.</text>
</comment>
<dbReference type="InterPro" id="IPR036278">
    <property type="entry name" value="Sialidase_sf"/>
</dbReference>
<dbReference type="RefSeq" id="WP_125294836.1">
    <property type="nucleotide sequence ID" value="NZ_JAPTZM010000005.1"/>
</dbReference>
<dbReference type="EMBL" id="RHXB01000015">
    <property type="protein sequence ID" value="RSE22927.1"/>
    <property type="molecule type" value="Genomic_DNA"/>
</dbReference>
<dbReference type="InterPro" id="IPR011040">
    <property type="entry name" value="Sialidase"/>
</dbReference>
<dbReference type="Pfam" id="PF13088">
    <property type="entry name" value="BNR_2"/>
    <property type="match status" value="1"/>
</dbReference>
<accession>A0A427URF4</accession>
<proteinExistence type="predicted"/>
<dbReference type="PANTHER" id="PTHR43752:SF2">
    <property type="entry name" value="BNR_ASP-BOX REPEAT FAMILY PROTEIN"/>
    <property type="match status" value="1"/>
</dbReference>
<evidence type="ECO:0000259" key="1">
    <source>
        <dbReference type="Pfam" id="PF13088"/>
    </source>
</evidence>
<dbReference type="SUPFAM" id="SSF50939">
    <property type="entry name" value="Sialidases"/>
    <property type="match status" value="1"/>
</dbReference>
<protein>
    <recommendedName>
        <fullName evidence="1">Sialidase domain-containing protein</fullName>
    </recommendedName>
</protein>
<dbReference type="CDD" id="cd15482">
    <property type="entry name" value="Sialidase_non-viral"/>
    <property type="match status" value="1"/>
</dbReference>
<sequence length="349" mass="39139">MAFTLKKRQPLLADDQQDFAQCHASTLVALPEKNTLVAAFFAGAKEGSGDTAIWLVRSENGVWQPAVKVMSQPGVAHWNPVLHYQHQRLWLFYKVGKDVHSWITRVAVSDDQGLTWSAPRELVPGDPQPRGPVKNKLLVMSNGEWIAPASTENARFWDAFVDISADQGESWYQVAIPIEHQHGEAADESALWQGLKQDALWECDLTQVMQWDGVIQPTLWESKPGYIHALMRSTRGFIYRADSSDYGRSWCPAYATALPNNNSGIDVVRLDNGDIVLACNPVAGNWGRRYPVALLRSVDNGATWSQPWVLEEGEGEFSYPAIVQQGGVIHLTWTWNRKNIIYQTLTDNN</sequence>
<evidence type="ECO:0000313" key="2">
    <source>
        <dbReference type="EMBL" id="RSE22927.1"/>
    </source>
</evidence>
<gene>
    <name evidence="2" type="ORF">EGT71_19290</name>
</gene>
<dbReference type="AlphaFoldDB" id="A0A427URF4"/>
<evidence type="ECO:0000313" key="3">
    <source>
        <dbReference type="Proteomes" id="UP000275331"/>
    </source>
</evidence>
<dbReference type="PANTHER" id="PTHR43752">
    <property type="entry name" value="BNR/ASP-BOX REPEAT FAMILY PROTEIN"/>
    <property type="match status" value="1"/>
</dbReference>
<name>A0A427URF4_9ENTR</name>